<organism evidence="2 3">
    <name type="scientific">Lepisosteus oculatus</name>
    <name type="common">Spotted gar</name>
    <dbReference type="NCBI Taxonomy" id="7918"/>
    <lineage>
        <taxon>Eukaryota</taxon>
        <taxon>Metazoa</taxon>
        <taxon>Chordata</taxon>
        <taxon>Craniata</taxon>
        <taxon>Vertebrata</taxon>
        <taxon>Euteleostomi</taxon>
        <taxon>Actinopterygii</taxon>
        <taxon>Neopterygii</taxon>
        <taxon>Holostei</taxon>
        <taxon>Semionotiformes</taxon>
        <taxon>Lepisosteidae</taxon>
        <taxon>Lepisosteus</taxon>
    </lineage>
</organism>
<dbReference type="InterPro" id="IPR058913">
    <property type="entry name" value="Integrase_dom_put"/>
</dbReference>
<evidence type="ECO:0000313" key="2">
    <source>
        <dbReference type="Ensembl" id="ENSLOCP00000011672.1"/>
    </source>
</evidence>
<dbReference type="InParanoid" id="W5MTG3"/>
<dbReference type="EMBL" id="AHAT01013749">
    <property type="status" value="NOT_ANNOTATED_CDS"/>
    <property type="molecule type" value="Genomic_DNA"/>
</dbReference>
<dbReference type="Pfam" id="PF24764">
    <property type="entry name" value="rva_4"/>
    <property type="match status" value="1"/>
</dbReference>
<dbReference type="PANTHER" id="PTHR46791">
    <property type="entry name" value="EXPRESSED PROTEIN"/>
    <property type="match status" value="1"/>
</dbReference>
<reference evidence="2" key="2">
    <citation type="submission" date="2025-08" db="UniProtKB">
        <authorList>
            <consortium name="Ensembl"/>
        </authorList>
    </citation>
    <scope>IDENTIFICATION</scope>
</reference>
<dbReference type="Ensembl" id="ENSLOCT00000011690.1">
    <property type="protein sequence ID" value="ENSLOCP00000011672.1"/>
    <property type="gene ID" value="ENSLOCG00000009554.1"/>
</dbReference>
<evidence type="ECO:0000313" key="3">
    <source>
        <dbReference type="Proteomes" id="UP000018468"/>
    </source>
</evidence>
<name>W5MTG3_LEPOC</name>
<dbReference type="HOGENOM" id="CLU_038374_4_1_1"/>
<proteinExistence type="predicted"/>
<reference evidence="2" key="3">
    <citation type="submission" date="2025-09" db="UniProtKB">
        <authorList>
            <consortium name="Ensembl"/>
        </authorList>
    </citation>
    <scope>IDENTIFICATION</scope>
</reference>
<dbReference type="Proteomes" id="UP000018468">
    <property type="component" value="Linkage group LG3"/>
</dbReference>
<feature type="domain" description="Integrase core" evidence="1">
    <location>
        <begin position="16"/>
        <end position="127"/>
    </location>
</feature>
<dbReference type="PANTHER" id="PTHR46791:SF4">
    <property type="match status" value="1"/>
</dbReference>
<keyword evidence="3" id="KW-1185">Reference proteome</keyword>
<reference evidence="3" key="1">
    <citation type="submission" date="2011-12" db="EMBL/GenBank/DDBJ databases">
        <title>The Draft Genome of Lepisosteus oculatus.</title>
        <authorList>
            <consortium name="The Broad Institute Genome Assembly &amp; Analysis Group"/>
            <consortium name="Computational R&amp;D Group"/>
            <consortium name="and Sequencing Platform"/>
            <person name="Di Palma F."/>
            <person name="Alfoldi J."/>
            <person name="Johnson J."/>
            <person name="Berlin A."/>
            <person name="Gnerre S."/>
            <person name="Jaffe D."/>
            <person name="MacCallum I."/>
            <person name="Young S."/>
            <person name="Walker B.J."/>
            <person name="Lander E.S."/>
            <person name="Lindblad-Toh K."/>
        </authorList>
    </citation>
    <scope>NUCLEOTIDE SEQUENCE [LARGE SCALE GENOMIC DNA]</scope>
</reference>
<sequence>PIGRSFRHPHAIRRSVYNVQTPNQLWHFDGNFDGNHNLVRWRMVFHGCIGGFSQTIIYVPVRCLDNKRASNVLSLFITGLENFGLPSGVCCDHRMENIEVDSFMLDRRGLNRHCGITGVSVHNQHIE</sequence>
<dbReference type="eggNOG" id="ENOG502RCKR">
    <property type="taxonomic scope" value="Eukaryota"/>
</dbReference>
<evidence type="ECO:0000259" key="1">
    <source>
        <dbReference type="Pfam" id="PF24764"/>
    </source>
</evidence>
<protein>
    <recommendedName>
        <fullName evidence="1">Integrase core domain-containing protein</fullName>
    </recommendedName>
</protein>
<accession>W5MTG3</accession>
<dbReference type="AlphaFoldDB" id="W5MTG3"/>